<keyword evidence="2 3" id="KW-0802">TPR repeat</keyword>
<evidence type="ECO:0000256" key="4">
    <source>
        <dbReference type="SAM" id="MobiDB-lite"/>
    </source>
</evidence>
<dbReference type="Pfam" id="PF14559">
    <property type="entry name" value="TPR_19"/>
    <property type="match status" value="1"/>
</dbReference>
<dbReference type="AlphaFoldDB" id="A0A517VZ66"/>
<name>A0A517VZ66_9PLAN</name>
<sequence>MNNKGLSCSTVILLITITFQGCSHLSNQVAKVKSALPTQKNSDNLILAARTFESKNEWLAAREQYEKYLSKNPKSAKACHRLGIVCTRLGDPIAATRYFTQARQIDPQNSVLLNDFGYALYQRGQYKAAEKIFTEALQNDANNNRIINNLALSVGHQGRFKESFSLFRNIMPAAEAHANVAYIHTQRGEGELALKEYDLALTADPDLRTAGLAAAELAEMKTLFLAKRDQKITQQVATNKVTPKIQLDKQPTQLVTSKRPVQKKPTLSISQSTQAGKQKLISQTSMKRQAKVEPSFKPVSKSEPVVEEQELEINSFRTLDELSEEESVIIRISDEKTQEENLFRTPQELQNN</sequence>
<proteinExistence type="predicted"/>
<feature type="compositionally biased region" description="Polar residues" evidence="4">
    <location>
        <begin position="265"/>
        <end position="287"/>
    </location>
</feature>
<keyword evidence="1" id="KW-0677">Repeat</keyword>
<dbReference type="Proteomes" id="UP000318704">
    <property type="component" value="Chromosome"/>
</dbReference>
<gene>
    <name evidence="5" type="ORF">V144x_37790</name>
</gene>
<dbReference type="InterPro" id="IPR011990">
    <property type="entry name" value="TPR-like_helical_dom_sf"/>
</dbReference>
<dbReference type="Gene3D" id="1.25.40.10">
    <property type="entry name" value="Tetratricopeptide repeat domain"/>
    <property type="match status" value="1"/>
</dbReference>
<organism evidence="5 6">
    <name type="scientific">Gimesia aquarii</name>
    <dbReference type="NCBI Taxonomy" id="2527964"/>
    <lineage>
        <taxon>Bacteria</taxon>
        <taxon>Pseudomonadati</taxon>
        <taxon>Planctomycetota</taxon>
        <taxon>Planctomycetia</taxon>
        <taxon>Planctomycetales</taxon>
        <taxon>Planctomycetaceae</taxon>
        <taxon>Gimesia</taxon>
    </lineage>
</organism>
<evidence type="ECO:0000313" key="5">
    <source>
        <dbReference type="EMBL" id="QDT98293.1"/>
    </source>
</evidence>
<reference evidence="5 6" key="1">
    <citation type="submission" date="2019-03" db="EMBL/GenBank/DDBJ databases">
        <title>Deep-cultivation of Planctomycetes and their phenomic and genomic characterization uncovers novel biology.</title>
        <authorList>
            <person name="Wiegand S."/>
            <person name="Jogler M."/>
            <person name="Boedeker C."/>
            <person name="Pinto D."/>
            <person name="Vollmers J."/>
            <person name="Rivas-Marin E."/>
            <person name="Kohn T."/>
            <person name="Peeters S.H."/>
            <person name="Heuer A."/>
            <person name="Rast P."/>
            <person name="Oberbeckmann S."/>
            <person name="Bunk B."/>
            <person name="Jeske O."/>
            <person name="Meyerdierks A."/>
            <person name="Storesund J.E."/>
            <person name="Kallscheuer N."/>
            <person name="Luecker S."/>
            <person name="Lage O.M."/>
            <person name="Pohl T."/>
            <person name="Merkel B.J."/>
            <person name="Hornburger P."/>
            <person name="Mueller R.-W."/>
            <person name="Bruemmer F."/>
            <person name="Labrenz M."/>
            <person name="Spormann A.M."/>
            <person name="Op den Camp H."/>
            <person name="Overmann J."/>
            <person name="Amann R."/>
            <person name="Jetten M.S.M."/>
            <person name="Mascher T."/>
            <person name="Medema M.H."/>
            <person name="Devos D.P."/>
            <person name="Kaster A.-K."/>
            <person name="Ovreas L."/>
            <person name="Rohde M."/>
            <person name="Galperin M.Y."/>
            <person name="Jogler C."/>
        </authorList>
    </citation>
    <scope>NUCLEOTIDE SEQUENCE [LARGE SCALE GENOMIC DNA]</scope>
    <source>
        <strain evidence="5 6">V144</strain>
    </source>
</reference>
<evidence type="ECO:0000256" key="1">
    <source>
        <dbReference type="ARBA" id="ARBA00022737"/>
    </source>
</evidence>
<dbReference type="KEGG" id="gaw:V144x_37790"/>
<evidence type="ECO:0000256" key="3">
    <source>
        <dbReference type="PROSITE-ProRule" id="PRU00339"/>
    </source>
</evidence>
<protein>
    <submittedName>
        <fullName evidence="5">Photosystem I assembly protein Ycf3</fullName>
    </submittedName>
</protein>
<evidence type="ECO:0000256" key="2">
    <source>
        <dbReference type="ARBA" id="ARBA00022803"/>
    </source>
</evidence>
<dbReference type="PANTHER" id="PTHR44943:SF8">
    <property type="entry name" value="TPR REPEAT-CONTAINING PROTEIN MJ0263"/>
    <property type="match status" value="1"/>
</dbReference>
<dbReference type="InterPro" id="IPR019734">
    <property type="entry name" value="TPR_rpt"/>
</dbReference>
<feature type="repeat" description="TPR" evidence="3">
    <location>
        <begin position="174"/>
        <end position="207"/>
    </location>
</feature>
<dbReference type="SUPFAM" id="SSF48452">
    <property type="entry name" value="TPR-like"/>
    <property type="match status" value="1"/>
</dbReference>
<dbReference type="InterPro" id="IPR051685">
    <property type="entry name" value="Ycf3/AcsC/BcsC/TPR_MFPF"/>
</dbReference>
<dbReference type="EMBL" id="CP037920">
    <property type="protein sequence ID" value="QDT98293.1"/>
    <property type="molecule type" value="Genomic_DNA"/>
</dbReference>
<dbReference type="SMART" id="SM00028">
    <property type="entry name" value="TPR"/>
    <property type="match status" value="3"/>
</dbReference>
<dbReference type="RefSeq" id="WP_144986834.1">
    <property type="nucleotide sequence ID" value="NZ_CP037920.1"/>
</dbReference>
<feature type="repeat" description="TPR" evidence="3">
    <location>
        <begin position="110"/>
        <end position="143"/>
    </location>
</feature>
<evidence type="ECO:0000313" key="6">
    <source>
        <dbReference type="Proteomes" id="UP000318704"/>
    </source>
</evidence>
<dbReference type="PROSITE" id="PS51257">
    <property type="entry name" value="PROKAR_LIPOPROTEIN"/>
    <property type="match status" value="1"/>
</dbReference>
<dbReference type="PANTHER" id="PTHR44943">
    <property type="entry name" value="CELLULOSE SYNTHASE OPERON PROTEIN C"/>
    <property type="match status" value="1"/>
</dbReference>
<dbReference type="PROSITE" id="PS50005">
    <property type="entry name" value="TPR"/>
    <property type="match status" value="3"/>
</dbReference>
<feature type="repeat" description="TPR" evidence="3">
    <location>
        <begin position="76"/>
        <end position="109"/>
    </location>
</feature>
<accession>A0A517VZ66</accession>
<feature type="region of interest" description="Disordered" evidence="4">
    <location>
        <begin position="252"/>
        <end position="304"/>
    </location>
</feature>